<dbReference type="Proteomes" id="UP000070352">
    <property type="component" value="Unassembled WGS sequence"/>
</dbReference>
<evidence type="ECO:0000313" key="1">
    <source>
        <dbReference type="EMBL" id="KXG43253.1"/>
    </source>
</evidence>
<organism evidence="1 2">
    <name type="scientific">Tepidibacillus decaturensis</name>
    <dbReference type="NCBI Taxonomy" id="1413211"/>
    <lineage>
        <taxon>Bacteria</taxon>
        <taxon>Bacillati</taxon>
        <taxon>Bacillota</taxon>
        <taxon>Bacilli</taxon>
        <taxon>Bacillales</taxon>
        <taxon>Bacillaceae</taxon>
        <taxon>Tepidibacillus</taxon>
    </lineage>
</organism>
<evidence type="ECO:0000313" key="2">
    <source>
        <dbReference type="Proteomes" id="UP000070352"/>
    </source>
</evidence>
<dbReference type="AlphaFoldDB" id="A0A135L322"/>
<sequence>MKSNDFVKYLTIQLVERIDNPKQKSKETAKKQTESFSSHWFGLIPFSLKMVMKSSKKHKQV</sequence>
<evidence type="ECO:0008006" key="3">
    <source>
        <dbReference type="Google" id="ProtNLM"/>
    </source>
</evidence>
<comment type="caution">
    <text evidence="1">The sequence shown here is derived from an EMBL/GenBank/DDBJ whole genome shotgun (WGS) entry which is preliminary data.</text>
</comment>
<dbReference type="InterPro" id="IPR025622">
    <property type="entry name" value="YqzE"/>
</dbReference>
<accession>A0A135L322</accession>
<dbReference type="OrthoDB" id="2691835at2"/>
<dbReference type="EMBL" id="LSKU01000001">
    <property type="protein sequence ID" value="KXG43253.1"/>
    <property type="molecule type" value="Genomic_DNA"/>
</dbReference>
<name>A0A135L322_9BACI</name>
<proteinExistence type="predicted"/>
<protein>
    <recommendedName>
        <fullName evidence="3">YqzE family protein</fullName>
    </recommendedName>
</protein>
<keyword evidence="2" id="KW-1185">Reference proteome</keyword>
<dbReference type="STRING" id="1413211.U473_03905"/>
<dbReference type="Pfam" id="PF14038">
    <property type="entry name" value="YqzE"/>
    <property type="match status" value="1"/>
</dbReference>
<gene>
    <name evidence="1" type="ORF">U473_03905</name>
</gene>
<reference evidence="1 2" key="1">
    <citation type="submission" date="2016-02" db="EMBL/GenBank/DDBJ databases">
        <title>Draft Genome for Tepidibacillus decaturensis nov. sp. Strain Z9, an Anaerobic, Moderately Thermophilic and Heterotrophic Bacterium from Deep Subsurface of the Illinois Basin, USA.</title>
        <authorList>
            <person name="Dong Y."/>
            <person name="Chang J.Y."/>
            <person name="Sanford R."/>
            <person name="Fouke B.W."/>
        </authorList>
    </citation>
    <scope>NUCLEOTIDE SEQUENCE [LARGE SCALE GENOMIC DNA]</scope>
    <source>
        <strain evidence="1 2">Z9</strain>
    </source>
</reference>
<dbReference type="RefSeq" id="WP_068723531.1">
    <property type="nucleotide sequence ID" value="NZ_LSKU01000001.1"/>
</dbReference>